<dbReference type="Proteomes" id="UP000182077">
    <property type="component" value="Unassembled WGS sequence"/>
</dbReference>
<accession>A0A1L8TQQ4</accession>
<keyword evidence="4" id="KW-1185">Reference proteome</keyword>
<dbReference type="OrthoDB" id="9799681at2"/>
<dbReference type="PROSITE" id="PS51186">
    <property type="entry name" value="GNAT"/>
    <property type="match status" value="1"/>
</dbReference>
<reference evidence="3 4" key="1">
    <citation type="submission" date="2014-12" db="EMBL/GenBank/DDBJ databases">
        <title>Draft genome sequences of 29 type strains of Enterococci.</title>
        <authorList>
            <person name="Zhong Z."/>
            <person name="Sun Z."/>
            <person name="Liu W."/>
            <person name="Zhang W."/>
            <person name="Zhang H."/>
        </authorList>
    </citation>
    <scope>NUCLEOTIDE SEQUENCE [LARGE SCALE GENOMIC DNA]</scope>
    <source>
        <strain evidence="3 4">DSM 17122</strain>
    </source>
</reference>
<dbReference type="PANTHER" id="PTHR13947">
    <property type="entry name" value="GNAT FAMILY N-ACETYLTRANSFERASE"/>
    <property type="match status" value="1"/>
</dbReference>
<name>A0A1L8TQQ4_9ENTE</name>
<protein>
    <recommendedName>
        <fullName evidence="2">N-acetyltransferase domain-containing protein</fullName>
    </recommendedName>
</protein>
<organism evidence="3 4">
    <name type="scientific">Enterococcus hermanniensis</name>
    <dbReference type="NCBI Taxonomy" id="249189"/>
    <lineage>
        <taxon>Bacteria</taxon>
        <taxon>Bacillati</taxon>
        <taxon>Bacillota</taxon>
        <taxon>Bacilli</taxon>
        <taxon>Lactobacillales</taxon>
        <taxon>Enterococcaceae</taxon>
        <taxon>Enterococcus</taxon>
    </lineage>
</organism>
<dbReference type="RefSeq" id="WP_071857067.1">
    <property type="nucleotide sequence ID" value="NZ_JBHSHK010000005.1"/>
</dbReference>
<dbReference type="SUPFAM" id="SSF55729">
    <property type="entry name" value="Acyl-CoA N-acyltransferases (Nat)"/>
    <property type="match status" value="1"/>
</dbReference>
<keyword evidence="1" id="KW-0808">Transferase</keyword>
<evidence type="ECO:0000313" key="3">
    <source>
        <dbReference type="EMBL" id="OJG46610.1"/>
    </source>
</evidence>
<dbReference type="Pfam" id="PF00583">
    <property type="entry name" value="Acetyltransf_1"/>
    <property type="match status" value="1"/>
</dbReference>
<dbReference type="AlphaFoldDB" id="A0A1L8TQQ4"/>
<dbReference type="Gene3D" id="3.40.630.30">
    <property type="match status" value="1"/>
</dbReference>
<comment type="caution">
    <text evidence="3">The sequence shown here is derived from an EMBL/GenBank/DDBJ whole genome shotgun (WGS) entry which is preliminary data.</text>
</comment>
<feature type="domain" description="N-acetyltransferase" evidence="2">
    <location>
        <begin position="1"/>
        <end position="157"/>
    </location>
</feature>
<gene>
    <name evidence="3" type="ORF">RV04_GL001038</name>
</gene>
<dbReference type="CDD" id="cd04301">
    <property type="entry name" value="NAT_SF"/>
    <property type="match status" value="1"/>
</dbReference>
<dbReference type="STRING" id="249189.RV04_GL001038"/>
<sequence>MEIIEYQEPYKMQVADVITKIQQEEFHIAITLEDQPDLLEIQEFYIAGGGNFWLAMDGDQVVGTIALIRLENRNLALRKMFVKKEYRRHKVGQLLLDTATKFAKENGYKAIYLGTITTFEAAIAFYKKNEFEALAITEFPADFPVVAVDNVFLKKEL</sequence>
<dbReference type="InterPro" id="IPR016181">
    <property type="entry name" value="Acyl_CoA_acyltransferase"/>
</dbReference>
<dbReference type="InterPro" id="IPR050769">
    <property type="entry name" value="NAT_camello-type"/>
</dbReference>
<evidence type="ECO:0000256" key="1">
    <source>
        <dbReference type="ARBA" id="ARBA00022679"/>
    </source>
</evidence>
<evidence type="ECO:0000313" key="4">
    <source>
        <dbReference type="Proteomes" id="UP000182077"/>
    </source>
</evidence>
<dbReference type="InterPro" id="IPR000182">
    <property type="entry name" value="GNAT_dom"/>
</dbReference>
<proteinExistence type="predicted"/>
<dbReference type="GO" id="GO:0008080">
    <property type="term" value="F:N-acetyltransferase activity"/>
    <property type="evidence" value="ECO:0007669"/>
    <property type="project" value="InterPro"/>
</dbReference>
<evidence type="ECO:0000259" key="2">
    <source>
        <dbReference type="PROSITE" id="PS51186"/>
    </source>
</evidence>
<dbReference type="EMBL" id="JXKQ01000002">
    <property type="protein sequence ID" value="OJG46610.1"/>
    <property type="molecule type" value="Genomic_DNA"/>
</dbReference>
<dbReference type="PANTHER" id="PTHR13947:SF37">
    <property type="entry name" value="LD18367P"/>
    <property type="match status" value="1"/>
</dbReference>